<evidence type="ECO:0000313" key="2">
    <source>
        <dbReference type="EMBL" id="VDM55765.1"/>
    </source>
</evidence>
<gene>
    <name evidence="2" type="ORF">ACOC_LOCUS4180</name>
</gene>
<reference evidence="2 3" key="2">
    <citation type="submission" date="2018-11" db="EMBL/GenBank/DDBJ databases">
        <authorList>
            <consortium name="Pathogen Informatics"/>
        </authorList>
    </citation>
    <scope>NUCLEOTIDE SEQUENCE [LARGE SCALE GENOMIC DNA]</scope>
    <source>
        <strain evidence="2 3">Costa Rica</strain>
    </source>
</reference>
<feature type="region of interest" description="Disordered" evidence="1">
    <location>
        <begin position="40"/>
        <end position="77"/>
    </location>
</feature>
<reference evidence="4" key="1">
    <citation type="submission" date="2017-02" db="UniProtKB">
        <authorList>
            <consortium name="WormBaseParasite"/>
        </authorList>
    </citation>
    <scope>IDENTIFICATION</scope>
</reference>
<dbReference type="WBParaSite" id="ACOC_0000417901-mRNA-1">
    <property type="protein sequence ID" value="ACOC_0000417901-mRNA-1"/>
    <property type="gene ID" value="ACOC_0000417901"/>
</dbReference>
<sequence>MILAFVIGHLQPLISITTIAANSSALLTAYYVIVKDDDEDVGDSHNSLSETEAPHEMLLRQERERRKSRQVLTNTRR</sequence>
<protein>
    <submittedName>
        <fullName evidence="2 4">Uncharacterized protein</fullName>
    </submittedName>
</protein>
<dbReference type="Proteomes" id="UP000267027">
    <property type="component" value="Unassembled WGS sequence"/>
</dbReference>
<proteinExistence type="predicted"/>
<dbReference type="EMBL" id="UYYA01002361">
    <property type="protein sequence ID" value="VDM55765.1"/>
    <property type="molecule type" value="Genomic_DNA"/>
</dbReference>
<keyword evidence="3" id="KW-1185">Reference proteome</keyword>
<dbReference type="OrthoDB" id="5777712at2759"/>
<feature type="compositionally biased region" description="Basic and acidic residues" evidence="1">
    <location>
        <begin position="52"/>
        <end position="65"/>
    </location>
</feature>
<accession>A0A0R3PIK2</accession>
<organism evidence="4">
    <name type="scientific">Angiostrongylus costaricensis</name>
    <name type="common">Nematode worm</name>
    <dbReference type="NCBI Taxonomy" id="334426"/>
    <lineage>
        <taxon>Eukaryota</taxon>
        <taxon>Metazoa</taxon>
        <taxon>Ecdysozoa</taxon>
        <taxon>Nematoda</taxon>
        <taxon>Chromadorea</taxon>
        <taxon>Rhabditida</taxon>
        <taxon>Rhabditina</taxon>
        <taxon>Rhabditomorpha</taxon>
        <taxon>Strongyloidea</taxon>
        <taxon>Metastrongylidae</taxon>
        <taxon>Angiostrongylus</taxon>
    </lineage>
</organism>
<evidence type="ECO:0000256" key="1">
    <source>
        <dbReference type="SAM" id="MobiDB-lite"/>
    </source>
</evidence>
<name>A0A0R3PIK2_ANGCS</name>
<evidence type="ECO:0000313" key="3">
    <source>
        <dbReference type="Proteomes" id="UP000267027"/>
    </source>
</evidence>
<evidence type="ECO:0000313" key="4">
    <source>
        <dbReference type="WBParaSite" id="ACOC_0000417901-mRNA-1"/>
    </source>
</evidence>
<dbReference type="AlphaFoldDB" id="A0A0R3PIK2"/>